<dbReference type="Proteomes" id="UP000823674">
    <property type="component" value="Chromosome A08"/>
</dbReference>
<dbReference type="EMBL" id="JADBGQ010000007">
    <property type="protein sequence ID" value="KAG5388295.1"/>
    <property type="molecule type" value="Genomic_DNA"/>
</dbReference>
<dbReference type="InterPro" id="IPR036875">
    <property type="entry name" value="Znf_CCHC_sf"/>
</dbReference>
<evidence type="ECO:0000256" key="1">
    <source>
        <dbReference type="SAM" id="MobiDB-lite"/>
    </source>
</evidence>
<feature type="compositionally biased region" description="Low complexity" evidence="1">
    <location>
        <begin position="115"/>
        <end position="130"/>
    </location>
</feature>
<feature type="compositionally biased region" description="Basic residues" evidence="1">
    <location>
        <begin position="1"/>
        <end position="11"/>
    </location>
</feature>
<evidence type="ECO:0000313" key="4">
    <source>
        <dbReference type="Proteomes" id="UP000823674"/>
    </source>
</evidence>
<name>A0ABQ7LQL6_BRACM</name>
<dbReference type="SUPFAM" id="SSF57756">
    <property type="entry name" value="Retrovirus zinc finger-like domains"/>
    <property type="match status" value="1"/>
</dbReference>
<proteinExistence type="predicted"/>
<protein>
    <recommendedName>
        <fullName evidence="5">Transcription factor</fullName>
    </recommendedName>
</protein>
<keyword evidence="4" id="KW-1185">Reference proteome</keyword>
<comment type="caution">
    <text evidence="2">The sequence shown here is derived from an EMBL/GenBank/DDBJ whole genome shotgun (WGS) entry which is preliminary data.</text>
</comment>
<organism evidence="2 4">
    <name type="scientific">Brassica rapa subsp. trilocularis</name>
    <dbReference type="NCBI Taxonomy" id="1813537"/>
    <lineage>
        <taxon>Eukaryota</taxon>
        <taxon>Viridiplantae</taxon>
        <taxon>Streptophyta</taxon>
        <taxon>Embryophyta</taxon>
        <taxon>Tracheophyta</taxon>
        <taxon>Spermatophyta</taxon>
        <taxon>Magnoliopsida</taxon>
        <taxon>eudicotyledons</taxon>
        <taxon>Gunneridae</taxon>
        <taxon>Pentapetalae</taxon>
        <taxon>rosids</taxon>
        <taxon>malvids</taxon>
        <taxon>Brassicales</taxon>
        <taxon>Brassicaceae</taxon>
        <taxon>Brassiceae</taxon>
        <taxon>Brassica</taxon>
    </lineage>
</organism>
<evidence type="ECO:0000313" key="2">
    <source>
        <dbReference type="EMBL" id="KAG5388295.1"/>
    </source>
</evidence>
<dbReference type="EMBL" id="JADBGQ010000007">
    <property type="protein sequence ID" value="KAG5388375.1"/>
    <property type="molecule type" value="Genomic_DNA"/>
</dbReference>
<accession>A0ABQ7LQL6</accession>
<gene>
    <name evidence="2" type="primary">A08g501850.1_BraROA</name>
    <name evidence="3" type="synonym">A08p007570.1_BraROA</name>
    <name evidence="2" type="ORF">IGI04_029836</name>
    <name evidence="3" type="ORF">IGI04_029916</name>
</gene>
<evidence type="ECO:0008006" key="5">
    <source>
        <dbReference type="Google" id="ProtNLM"/>
    </source>
</evidence>
<sequence>MPGRPKRKMIKAAHESPSRPNRLTRAGRTMTCGNCQQVGHNRNTCKNATHVVQSPKRKRGRPFNISEEEETNPKRPRRLKKTQFQSFINTPNVISSCPKASTSPYLSISTDETTRPPATDAARRPPATSRVRGRGRPLGKGQASREVISRRYGVYINPITNKLFEVYGDSSRIISSSKK</sequence>
<evidence type="ECO:0000313" key="3">
    <source>
        <dbReference type="EMBL" id="KAG5388375.1"/>
    </source>
</evidence>
<feature type="region of interest" description="Disordered" evidence="1">
    <location>
        <begin position="1"/>
        <end position="27"/>
    </location>
</feature>
<feature type="region of interest" description="Disordered" evidence="1">
    <location>
        <begin position="92"/>
        <end position="144"/>
    </location>
</feature>
<feature type="compositionally biased region" description="Polar residues" evidence="1">
    <location>
        <begin position="92"/>
        <end position="111"/>
    </location>
</feature>
<reference evidence="2 4" key="1">
    <citation type="submission" date="2021-03" db="EMBL/GenBank/DDBJ databases">
        <authorList>
            <person name="King G.J."/>
            <person name="Bancroft I."/>
            <person name="Baten A."/>
            <person name="Bloomfield J."/>
            <person name="Borpatragohain P."/>
            <person name="He Z."/>
            <person name="Irish N."/>
            <person name="Irwin J."/>
            <person name="Liu K."/>
            <person name="Mauleon R.P."/>
            <person name="Moore J."/>
            <person name="Morris R."/>
            <person name="Ostergaard L."/>
            <person name="Wang B."/>
            <person name="Wells R."/>
        </authorList>
    </citation>
    <scope>NUCLEOTIDE SEQUENCE [LARGE SCALE GENOMIC DNA]</scope>
    <source>
        <strain evidence="2">R-o-18</strain>
        <tissue evidence="2">Leaf</tissue>
    </source>
</reference>
<feature type="region of interest" description="Disordered" evidence="1">
    <location>
        <begin position="47"/>
        <end position="79"/>
    </location>
</feature>